<dbReference type="Pfam" id="PF07727">
    <property type="entry name" value="RVT_2"/>
    <property type="match status" value="1"/>
</dbReference>
<dbReference type="OMA" id="HTWAVVD"/>
<dbReference type="AlphaFoldDB" id="A0AA38CD32"/>
<organism evidence="2 3">
    <name type="scientific">Taxus chinensis</name>
    <name type="common">Chinese yew</name>
    <name type="synonym">Taxus wallichiana var. chinensis</name>
    <dbReference type="NCBI Taxonomy" id="29808"/>
    <lineage>
        <taxon>Eukaryota</taxon>
        <taxon>Viridiplantae</taxon>
        <taxon>Streptophyta</taxon>
        <taxon>Embryophyta</taxon>
        <taxon>Tracheophyta</taxon>
        <taxon>Spermatophyta</taxon>
        <taxon>Pinopsida</taxon>
        <taxon>Pinidae</taxon>
        <taxon>Conifers II</taxon>
        <taxon>Cupressales</taxon>
        <taxon>Taxaceae</taxon>
        <taxon>Taxus</taxon>
    </lineage>
</organism>
<accession>A0AA38CD32</accession>
<dbReference type="Proteomes" id="UP000824469">
    <property type="component" value="Unassembled WGS sequence"/>
</dbReference>
<evidence type="ECO:0000313" key="2">
    <source>
        <dbReference type="EMBL" id="KAH9294697.1"/>
    </source>
</evidence>
<keyword evidence="3" id="KW-1185">Reference proteome</keyword>
<dbReference type="InterPro" id="IPR043502">
    <property type="entry name" value="DNA/RNA_pol_sf"/>
</dbReference>
<sequence length="145" mass="16783">VVESVEPSTIQESLQSKSWKDAMDVEYQSVMKNNTWQLVDLPPGKKPIGCRWIFKTKYKVDGTIEKYKARLVAKGYAQKEGIDYEETFSPTAKIKMIRMIFSLAAQFGWKFHQMDVKSAFLNGDLQEEVYMTQPEGYVVPREETK</sequence>
<protein>
    <recommendedName>
        <fullName evidence="1">Reverse transcriptase Ty1/copia-type domain-containing protein</fullName>
    </recommendedName>
</protein>
<gene>
    <name evidence="2" type="ORF">KI387_038285</name>
</gene>
<evidence type="ECO:0000259" key="1">
    <source>
        <dbReference type="Pfam" id="PF07727"/>
    </source>
</evidence>
<comment type="caution">
    <text evidence="2">The sequence shown here is derived from an EMBL/GenBank/DDBJ whole genome shotgun (WGS) entry which is preliminary data.</text>
</comment>
<proteinExistence type="predicted"/>
<feature type="non-terminal residue" evidence="2">
    <location>
        <position position="1"/>
    </location>
</feature>
<reference evidence="2 3" key="1">
    <citation type="journal article" date="2021" name="Nat. Plants">
        <title>The Taxus genome provides insights into paclitaxel biosynthesis.</title>
        <authorList>
            <person name="Xiong X."/>
            <person name="Gou J."/>
            <person name="Liao Q."/>
            <person name="Li Y."/>
            <person name="Zhou Q."/>
            <person name="Bi G."/>
            <person name="Li C."/>
            <person name="Du R."/>
            <person name="Wang X."/>
            <person name="Sun T."/>
            <person name="Guo L."/>
            <person name="Liang H."/>
            <person name="Lu P."/>
            <person name="Wu Y."/>
            <person name="Zhang Z."/>
            <person name="Ro D.K."/>
            <person name="Shang Y."/>
            <person name="Huang S."/>
            <person name="Yan J."/>
        </authorList>
    </citation>
    <scope>NUCLEOTIDE SEQUENCE [LARGE SCALE GENOMIC DNA]</scope>
    <source>
        <strain evidence="2">Ta-2019</strain>
    </source>
</reference>
<name>A0AA38CD32_TAXCH</name>
<dbReference type="InterPro" id="IPR013103">
    <property type="entry name" value="RVT_2"/>
</dbReference>
<feature type="domain" description="Reverse transcriptase Ty1/copia-type" evidence="1">
    <location>
        <begin position="33"/>
        <end position="144"/>
    </location>
</feature>
<dbReference type="SUPFAM" id="SSF56672">
    <property type="entry name" value="DNA/RNA polymerases"/>
    <property type="match status" value="1"/>
</dbReference>
<dbReference type="EMBL" id="JAHRHJ020000011">
    <property type="protein sequence ID" value="KAH9294697.1"/>
    <property type="molecule type" value="Genomic_DNA"/>
</dbReference>
<feature type="non-terminal residue" evidence="2">
    <location>
        <position position="145"/>
    </location>
</feature>
<evidence type="ECO:0000313" key="3">
    <source>
        <dbReference type="Proteomes" id="UP000824469"/>
    </source>
</evidence>